<keyword evidence="4" id="KW-0406">Ion transport</keyword>
<evidence type="ECO:0000256" key="4">
    <source>
        <dbReference type="ARBA" id="ARBA00022496"/>
    </source>
</evidence>
<dbReference type="EMBL" id="JACIEM010000001">
    <property type="protein sequence ID" value="MBB4001213.1"/>
    <property type="molecule type" value="Genomic_DNA"/>
</dbReference>
<dbReference type="RefSeq" id="WP_183205628.1">
    <property type="nucleotide sequence ID" value="NZ_JAAAMM010000001.1"/>
</dbReference>
<keyword evidence="3" id="KW-0813">Transport</keyword>
<keyword evidence="5 6" id="KW-0732">Signal</keyword>
<dbReference type="PROSITE" id="PS50983">
    <property type="entry name" value="FE_B12_PBP"/>
    <property type="match status" value="1"/>
</dbReference>
<protein>
    <submittedName>
        <fullName evidence="8">Iron complex transport system substrate-binding protein</fullName>
    </submittedName>
</protein>
<sequence>MSLYKTLARGGARHRAAFLAVPLFLALCTTLQAAEIETARGPVTIDAVPERIAVYDIAAIDTLLRLGVEPDGIPDKLYLPELKSLAGTAETVGTLFEPDLEALNALAPDLVIVGGRSSLQLEQVARVAQSIDMTIGDSDLVAAAKSRLAAYGALFDREDTAQEAAAELDAALERARTAIESKGTGLVLMTNGPKISAYGPNSRFGWIYTTLGMPPAAAGLEAAIHGEAVSFEFVANADPDWLIVVDRAAAIGSGEANARATLDNALVAGTKAWKAEQVVYLPAADVYIAGGGVQALGRVADTLAEAFAAVQ</sequence>
<dbReference type="AlphaFoldDB" id="A0A7W6HA87"/>
<evidence type="ECO:0000313" key="9">
    <source>
        <dbReference type="Proteomes" id="UP000588647"/>
    </source>
</evidence>
<organism evidence="8 9">
    <name type="scientific">Aurantimonas endophytica</name>
    <dbReference type="NCBI Taxonomy" id="1522175"/>
    <lineage>
        <taxon>Bacteria</taxon>
        <taxon>Pseudomonadati</taxon>
        <taxon>Pseudomonadota</taxon>
        <taxon>Alphaproteobacteria</taxon>
        <taxon>Hyphomicrobiales</taxon>
        <taxon>Aurantimonadaceae</taxon>
        <taxon>Aurantimonas</taxon>
    </lineage>
</organism>
<dbReference type="PANTHER" id="PTHR30532">
    <property type="entry name" value="IRON III DICITRATE-BINDING PERIPLASMIC PROTEIN"/>
    <property type="match status" value="1"/>
</dbReference>
<dbReference type="GO" id="GO:1901678">
    <property type="term" value="P:iron coordination entity transport"/>
    <property type="evidence" value="ECO:0007669"/>
    <property type="project" value="UniProtKB-ARBA"/>
</dbReference>
<evidence type="ECO:0000256" key="5">
    <source>
        <dbReference type="ARBA" id="ARBA00022729"/>
    </source>
</evidence>
<dbReference type="Gene3D" id="3.40.50.1980">
    <property type="entry name" value="Nitrogenase molybdenum iron protein domain"/>
    <property type="match status" value="2"/>
</dbReference>
<name>A0A7W6HA87_9HYPH</name>
<dbReference type="PANTHER" id="PTHR30532:SF28">
    <property type="entry name" value="PETROBACTIN-BINDING PROTEIN YCLQ"/>
    <property type="match status" value="1"/>
</dbReference>
<feature type="signal peptide" evidence="6">
    <location>
        <begin position="1"/>
        <end position="33"/>
    </location>
</feature>
<evidence type="ECO:0000259" key="7">
    <source>
        <dbReference type="PROSITE" id="PS50983"/>
    </source>
</evidence>
<keyword evidence="4" id="KW-0408">Iron</keyword>
<dbReference type="SUPFAM" id="SSF53807">
    <property type="entry name" value="Helical backbone' metal receptor"/>
    <property type="match status" value="1"/>
</dbReference>
<comment type="subcellular location">
    <subcellularLocation>
        <location evidence="1">Cell envelope</location>
    </subcellularLocation>
</comment>
<evidence type="ECO:0000256" key="6">
    <source>
        <dbReference type="SAM" id="SignalP"/>
    </source>
</evidence>
<dbReference type="GO" id="GO:0030288">
    <property type="term" value="C:outer membrane-bounded periplasmic space"/>
    <property type="evidence" value="ECO:0007669"/>
    <property type="project" value="TreeGrafter"/>
</dbReference>
<dbReference type="InterPro" id="IPR002491">
    <property type="entry name" value="ABC_transptr_periplasmic_BD"/>
</dbReference>
<dbReference type="Pfam" id="PF01497">
    <property type="entry name" value="Peripla_BP_2"/>
    <property type="match status" value="1"/>
</dbReference>
<dbReference type="InterPro" id="IPR033870">
    <property type="entry name" value="FatB"/>
</dbReference>
<dbReference type="InterPro" id="IPR051313">
    <property type="entry name" value="Bact_iron-sidero_bind"/>
</dbReference>
<evidence type="ECO:0000256" key="2">
    <source>
        <dbReference type="ARBA" id="ARBA00008814"/>
    </source>
</evidence>
<reference evidence="8 9" key="1">
    <citation type="submission" date="2020-08" db="EMBL/GenBank/DDBJ databases">
        <title>Genomic Encyclopedia of Type Strains, Phase IV (KMG-IV): sequencing the most valuable type-strain genomes for metagenomic binning, comparative biology and taxonomic classification.</title>
        <authorList>
            <person name="Goeker M."/>
        </authorList>
    </citation>
    <scope>NUCLEOTIDE SEQUENCE [LARGE SCALE GENOMIC DNA]</scope>
    <source>
        <strain evidence="8 9">DSM 103570</strain>
    </source>
</reference>
<dbReference type="CDD" id="cd01140">
    <property type="entry name" value="FatB"/>
    <property type="match status" value="1"/>
</dbReference>
<evidence type="ECO:0000256" key="1">
    <source>
        <dbReference type="ARBA" id="ARBA00004196"/>
    </source>
</evidence>
<dbReference type="Proteomes" id="UP000588647">
    <property type="component" value="Unassembled WGS sequence"/>
</dbReference>
<proteinExistence type="inferred from homology"/>
<accession>A0A7W6HA87</accession>
<evidence type="ECO:0000256" key="3">
    <source>
        <dbReference type="ARBA" id="ARBA00022448"/>
    </source>
</evidence>
<keyword evidence="4" id="KW-0410">Iron transport</keyword>
<feature type="domain" description="Fe/B12 periplasmic-binding" evidence="7">
    <location>
        <begin position="51"/>
        <end position="311"/>
    </location>
</feature>
<feature type="chain" id="PRO_5031160401" evidence="6">
    <location>
        <begin position="34"/>
        <end position="311"/>
    </location>
</feature>
<keyword evidence="9" id="KW-1185">Reference proteome</keyword>
<comment type="similarity">
    <text evidence="2">Belongs to the bacterial solute-binding protein 8 family.</text>
</comment>
<gene>
    <name evidence="8" type="ORF">GGR03_000260</name>
</gene>
<evidence type="ECO:0000313" key="8">
    <source>
        <dbReference type="EMBL" id="MBB4001213.1"/>
    </source>
</evidence>
<comment type="caution">
    <text evidence="8">The sequence shown here is derived from an EMBL/GenBank/DDBJ whole genome shotgun (WGS) entry which is preliminary data.</text>
</comment>